<evidence type="ECO:0000256" key="7">
    <source>
        <dbReference type="SAM" id="MobiDB-lite"/>
    </source>
</evidence>
<proteinExistence type="inferred from homology"/>
<dbReference type="OrthoDB" id="413402at2759"/>
<keyword evidence="3 8" id="KW-1133">Transmembrane helix</keyword>
<comment type="similarity">
    <text evidence="6">Belongs to the menorin family.</text>
</comment>
<feature type="compositionally biased region" description="Basic and acidic residues" evidence="7">
    <location>
        <begin position="618"/>
        <end position="628"/>
    </location>
</feature>
<dbReference type="Proteomes" id="UP000515161">
    <property type="component" value="Unplaced"/>
</dbReference>
<evidence type="ECO:0000256" key="6">
    <source>
        <dbReference type="ARBA" id="ARBA00044953"/>
    </source>
</evidence>
<protein>
    <recommendedName>
        <fullName evidence="5">Protein FAM151A</fullName>
    </recommendedName>
</protein>
<feature type="domain" description="Menorin-like" evidence="9">
    <location>
        <begin position="408"/>
        <end position="538"/>
    </location>
</feature>
<evidence type="ECO:0000259" key="9">
    <source>
        <dbReference type="Pfam" id="PF10223"/>
    </source>
</evidence>
<feature type="region of interest" description="Disordered" evidence="7">
    <location>
        <begin position="606"/>
        <end position="628"/>
    </location>
</feature>
<sequence>MCCNAALCKHWRFVIQHSKEQQERMGETEERSDRGTEESPERMMPYHQALPAEPQSKLYLGCLNKPQLILISVAAGLVPLIIIITVTAVLATKSDSSTALRLFSTGGDMLDFLVQSGDISSPDGLMATWYHRANSKKDMNKALTSDAMILEADITLEGYGTANENPIPIMAHPPDIYSDNTLDQWMDAVLASRKGMKLDFKTLRSVGLSLDLLSQKSKNSSRGINRPVWVNADILLGPNAPAFLPIVNGTSFLQLVQEKFPNVTLSPGWKVFYGPPLFAKTYTEAMVKDMYDMIKDVPQKVTFPVHALLGRGGWQHISWLLSQSSRFSLTLWQGSIHPNISDLLFIRENSHPARVYYDIYEPTLSAFRQAASQQGLLRRFYPGGDLMDFLYPNHNCDFLSTTPRRSSLDVRWVRVTDRTSLLETLSGGDGGMLVVQVVSDSNRPGVPLVEGSGKSSEALTLEDLLELLGQRAEAPWGVYLRIHSQQLLEASLTRLHSAYSQEKLYRPVWVSREGPLSPDHNQVFVSTVERLFPYVTLVLKQQNLPAVSQRVALHVNTASLQTGLRAFSLTLLRLMDMTDRYDLIVEEDTRALEGLKEFMSRHTQRAKTHPYLTSDQSQLRRDMTNPPF</sequence>
<feature type="region of interest" description="Disordered" evidence="7">
    <location>
        <begin position="19"/>
        <end position="42"/>
    </location>
</feature>
<feature type="domain" description="Menorin-like" evidence="9">
    <location>
        <begin position="123"/>
        <end position="362"/>
    </location>
</feature>
<evidence type="ECO:0000256" key="3">
    <source>
        <dbReference type="ARBA" id="ARBA00022989"/>
    </source>
</evidence>
<comment type="subcellular location">
    <subcellularLocation>
        <location evidence="1">Membrane</location>
        <topology evidence="1">Single-pass membrane protein</topology>
    </subcellularLocation>
</comment>
<dbReference type="KEGG" id="gacu:117532457"/>
<evidence type="ECO:0000313" key="10">
    <source>
        <dbReference type="Proteomes" id="UP000515161"/>
    </source>
</evidence>
<dbReference type="RefSeq" id="XP_034051688.1">
    <property type="nucleotide sequence ID" value="XM_034195797.1"/>
</dbReference>
<dbReference type="Pfam" id="PF10223">
    <property type="entry name" value="Menorin_N"/>
    <property type="match status" value="2"/>
</dbReference>
<name>A0A6P8SMC3_GYMAC</name>
<keyword evidence="2 8" id="KW-0812">Transmembrane</keyword>
<accession>A0A6P8SMC3</accession>
<evidence type="ECO:0000256" key="8">
    <source>
        <dbReference type="SAM" id="Phobius"/>
    </source>
</evidence>
<dbReference type="PANTHER" id="PTHR21184">
    <property type="entry name" value="MENORIN (DENDRITIC BRANCHING PROTEIN)"/>
    <property type="match status" value="1"/>
</dbReference>
<dbReference type="GO" id="GO:0016020">
    <property type="term" value="C:membrane"/>
    <property type="evidence" value="ECO:0007669"/>
    <property type="project" value="UniProtKB-SubCell"/>
</dbReference>
<feature type="transmembrane region" description="Helical" evidence="8">
    <location>
        <begin position="68"/>
        <end position="91"/>
    </location>
</feature>
<dbReference type="InterPro" id="IPR019356">
    <property type="entry name" value="Menorin_dom"/>
</dbReference>
<dbReference type="CTD" id="338094"/>
<dbReference type="AlphaFoldDB" id="A0A6P8SMC3"/>
<dbReference type="GeneID" id="117532457"/>
<keyword evidence="4 8" id="KW-0472">Membrane</keyword>
<gene>
    <name evidence="11 12" type="primary">fam151a</name>
</gene>
<dbReference type="RefSeq" id="XP_034051689.1">
    <property type="nucleotide sequence ID" value="XM_034195798.1"/>
</dbReference>
<evidence type="ECO:0000313" key="11">
    <source>
        <dbReference type="RefSeq" id="XP_034051688.1"/>
    </source>
</evidence>
<dbReference type="PANTHER" id="PTHR21184:SF4">
    <property type="entry name" value="PROTEIN FAM151A"/>
    <property type="match status" value="1"/>
</dbReference>
<evidence type="ECO:0000256" key="4">
    <source>
        <dbReference type="ARBA" id="ARBA00023136"/>
    </source>
</evidence>
<dbReference type="GO" id="GO:0005615">
    <property type="term" value="C:extracellular space"/>
    <property type="evidence" value="ECO:0007669"/>
    <property type="project" value="TreeGrafter"/>
</dbReference>
<organism evidence="10 11">
    <name type="scientific">Gymnodraco acuticeps</name>
    <name type="common">Antarctic dragonfish</name>
    <dbReference type="NCBI Taxonomy" id="8218"/>
    <lineage>
        <taxon>Eukaryota</taxon>
        <taxon>Metazoa</taxon>
        <taxon>Chordata</taxon>
        <taxon>Craniata</taxon>
        <taxon>Vertebrata</taxon>
        <taxon>Euteleostomi</taxon>
        <taxon>Actinopterygii</taxon>
        <taxon>Neopterygii</taxon>
        <taxon>Teleostei</taxon>
        <taxon>Neoteleostei</taxon>
        <taxon>Acanthomorphata</taxon>
        <taxon>Eupercaria</taxon>
        <taxon>Perciformes</taxon>
        <taxon>Notothenioidei</taxon>
        <taxon>Bathydraconidae</taxon>
        <taxon>Gymnodraco</taxon>
    </lineage>
</organism>
<evidence type="ECO:0000256" key="2">
    <source>
        <dbReference type="ARBA" id="ARBA00022692"/>
    </source>
</evidence>
<reference evidence="11 12" key="1">
    <citation type="submission" date="2025-04" db="UniProtKB">
        <authorList>
            <consortium name="RefSeq"/>
        </authorList>
    </citation>
    <scope>IDENTIFICATION</scope>
</reference>
<evidence type="ECO:0000313" key="12">
    <source>
        <dbReference type="RefSeq" id="XP_034051689.1"/>
    </source>
</evidence>
<keyword evidence="10" id="KW-1185">Reference proteome</keyword>
<evidence type="ECO:0000256" key="1">
    <source>
        <dbReference type="ARBA" id="ARBA00004167"/>
    </source>
</evidence>
<feature type="compositionally biased region" description="Basic and acidic residues" evidence="7">
    <location>
        <begin position="19"/>
        <end position="41"/>
    </location>
</feature>
<evidence type="ECO:0000256" key="5">
    <source>
        <dbReference type="ARBA" id="ARBA00044104"/>
    </source>
</evidence>